<evidence type="ECO:0000256" key="7">
    <source>
        <dbReference type="HAMAP-Rule" id="MF_00488"/>
    </source>
</evidence>
<name>A0A6N7IXH8_9FIRM</name>
<dbReference type="GO" id="GO:0006089">
    <property type="term" value="P:lactate metabolic process"/>
    <property type="evidence" value="ECO:0007669"/>
    <property type="project" value="TreeGrafter"/>
</dbReference>
<dbReference type="Pfam" id="PF02866">
    <property type="entry name" value="Ldh_1_C"/>
    <property type="match status" value="1"/>
</dbReference>
<dbReference type="PANTHER" id="PTHR43128:SF16">
    <property type="entry name" value="L-LACTATE DEHYDROGENASE"/>
    <property type="match status" value="1"/>
</dbReference>
<evidence type="ECO:0000259" key="11">
    <source>
        <dbReference type="Pfam" id="PF02866"/>
    </source>
</evidence>
<evidence type="ECO:0000256" key="3">
    <source>
        <dbReference type="ARBA" id="ARBA00012967"/>
    </source>
</evidence>
<dbReference type="InterPro" id="IPR001557">
    <property type="entry name" value="L-lactate/malate_DH"/>
</dbReference>
<dbReference type="Pfam" id="PF00056">
    <property type="entry name" value="Ldh_1_N"/>
    <property type="match status" value="1"/>
</dbReference>
<dbReference type="NCBIfam" id="NF000824">
    <property type="entry name" value="PRK00066.1"/>
    <property type="match status" value="1"/>
</dbReference>
<comment type="catalytic activity">
    <reaction evidence="6 7">
        <text>(S)-lactate + NAD(+) = pyruvate + NADH + H(+)</text>
        <dbReference type="Rhea" id="RHEA:23444"/>
        <dbReference type="ChEBI" id="CHEBI:15361"/>
        <dbReference type="ChEBI" id="CHEBI:15378"/>
        <dbReference type="ChEBI" id="CHEBI:16651"/>
        <dbReference type="ChEBI" id="CHEBI:57540"/>
        <dbReference type="ChEBI" id="CHEBI:57945"/>
        <dbReference type="EC" id="1.1.1.27"/>
    </reaction>
</comment>
<proteinExistence type="inferred from homology"/>
<feature type="binding site" evidence="9">
    <location>
        <begin position="12"/>
        <end position="17"/>
    </location>
    <ligand>
        <name>NAD(+)</name>
        <dbReference type="ChEBI" id="CHEBI:57540"/>
    </ligand>
</feature>
<feature type="binding site" evidence="7 9">
    <location>
        <position position="37"/>
    </location>
    <ligand>
        <name>NAD(+)</name>
        <dbReference type="ChEBI" id="CHEBI:57540"/>
    </ligand>
</feature>
<feature type="binding site" evidence="7">
    <location>
        <position position="68"/>
    </location>
    <ligand>
        <name>NAD(+)</name>
        <dbReference type="ChEBI" id="CHEBI:57540"/>
    </ligand>
</feature>
<keyword evidence="7" id="KW-0963">Cytoplasm</keyword>
<feature type="binding site" evidence="7">
    <location>
        <begin position="152"/>
        <end position="155"/>
    </location>
    <ligand>
        <name>substrate</name>
    </ligand>
</feature>
<dbReference type="FunFam" id="3.40.50.720:FF:000018">
    <property type="entry name" value="Malate dehydrogenase"/>
    <property type="match status" value="1"/>
</dbReference>
<dbReference type="AlphaFoldDB" id="A0A6N7IXH8"/>
<feature type="domain" description="Lactate/malate dehydrogenase C-terminal" evidence="11">
    <location>
        <begin position="149"/>
        <end position="309"/>
    </location>
</feature>
<dbReference type="EC" id="1.1.1.27" evidence="3 7"/>
<dbReference type="InterPro" id="IPR036291">
    <property type="entry name" value="NAD(P)-bd_dom_sf"/>
</dbReference>
<feature type="binding site" evidence="7">
    <location>
        <position position="16"/>
    </location>
    <ligand>
        <name>NAD(+)</name>
        <dbReference type="ChEBI" id="CHEBI:57540"/>
    </ligand>
</feature>
<evidence type="ECO:0000256" key="5">
    <source>
        <dbReference type="ARBA" id="ARBA00023027"/>
    </source>
</evidence>
<dbReference type="InterPro" id="IPR022383">
    <property type="entry name" value="Lactate/malate_DH_C"/>
</dbReference>
<feature type="active site" description="Proton acceptor" evidence="7 8">
    <location>
        <position position="179"/>
    </location>
</feature>
<comment type="subcellular location">
    <subcellularLocation>
        <location evidence="7">Cytoplasm</location>
    </subcellularLocation>
</comment>
<accession>A0A6N7IXH8</accession>
<keyword evidence="5 7" id="KW-0520">NAD</keyword>
<comment type="similarity">
    <text evidence="2 7">Belongs to the LDH/MDH superfamily. LDH family.</text>
</comment>
<dbReference type="PIRSF" id="PIRSF000102">
    <property type="entry name" value="Lac_mal_DH"/>
    <property type="match status" value="1"/>
</dbReference>
<dbReference type="EMBL" id="VOGC01000002">
    <property type="protein sequence ID" value="MQN00939.1"/>
    <property type="molecule type" value="Genomic_DNA"/>
</dbReference>
<feature type="binding site" evidence="7">
    <location>
        <position position="147"/>
    </location>
    <ligand>
        <name>NAD(+)</name>
        <dbReference type="ChEBI" id="CHEBI:57540"/>
    </ligand>
</feature>
<comment type="subunit">
    <text evidence="7">Homotetramer.</text>
</comment>
<keyword evidence="13" id="KW-1185">Reference proteome</keyword>
<keyword evidence="4 7" id="KW-0560">Oxidoreductase</keyword>
<dbReference type="SUPFAM" id="SSF56327">
    <property type="entry name" value="LDH C-terminal domain-like"/>
    <property type="match status" value="1"/>
</dbReference>
<evidence type="ECO:0000256" key="6">
    <source>
        <dbReference type="ARBA" id="ARBA00049258"/>
    </source>
</evidence>
<gene>
    <name evidence="7" type="primary">ldh</name>
    <name evidence="12" type="ORF">FRC54_02955</name>
</gene>
<feature type="binding site" evidence="7 9">
    <location>
        <begin position="122"/>
        <end position="124"/>
    </location>
    <ligand>
        <name>NAD(+)</name>
        <dbReference type="ChEBI" id="CHEBI:57540"/>
    </ligand>
</feature>
<feature type="binding site" evidence="7">
    <location>
        <position position="105"/>
    </location>
    <ligand>
        <name>NAD(+)</name>
        <dbReference type="ChEBI" id="CHEBI:57540"/>
    </ligand>
</feature>
<dbReference type="InterPro" id="IPR015955">
    <property type="entry name" value="Lactate_DH/Glyco_Ohase_4_C"/>
</dbReference>
<dbReference type="SUPFAM" id="SSF51735">
    <property type="entry name" value="NAD(P)-binding Rossmann-fold domains"/>
    <property type="match status" value="1"/>
</dbReference>
<comment type="function">
    <text evidence="7">Catalyzes the conversion of lactate to pyruvate.</text>
</comment>
<evidence type="ECO:0000259" key="10">
    <source>
        <dbReference type="Pfam" id="PF00056"/>
    </source>
</evidence>
<feature type="binding site" evidence="7">
    <location>
        <position position="92"/>
    </location>
    <ligand>
        <name>substrate</name>
    </ligand>
</feature>
<feature type="binding site" evidence="7">
    <location>
        <position position="234"/>
    </location>
    <ligand>
        <name>substrate</name>
    </ligand>
</feature>
<feature type="binding site" evidence="7">
    <location>
        <position position="42"/>
    </location>
    <ligand>
        <name>NAD(+)</name>
        <dbReference type="ChEBI" id="CHEBI:57540"/>
    </ligand>
</feature>
<evidence type="ECO:0000256" key="4">
    <source>
        <dbReference type="ARBA" id="ARBA00023002"/>
    </source>
</evidence>
<evidence type="ECO:0000313" key="12">
    <source>
        <dbReference type="EMBL" id="MQN00939.1"/>
    </source>
</evidence>
<dbReference type="GO" id="GO:0004459">
    <property type="term" value="F:L-lactate dehydrogenase (NAD+) activity"/>
    <property type="evidence" value="ECO:0007669"/>
    <property type="project" value="UniProtKB-UniRule"/>
</dbReference>
<dbReference type="GO" id="GO:0005737">
    <property type="term" value="C:cytoplasm"/>
    <property type="evidence" value="ECO:0007669"/>
    <property type="project" value="UniProtKB-SubCell"/>
</dbReference>
<dbReference type="CDD" id="cd05291">
    <property type="entry name" value="HicDH_like"/>
    <property type="match status" value="1"/>
</dbReference>
<evidence type="ECO:0000256" key="9">
    <source>
        <dbReference type="PIRSR" id="PIRSR000102-3"/>
    </source>
</evidence>
<dbReference type="PANTHER" id="PTHR43128">
    <property type="entry name" value="L-2-HYDROXYCARBOXYLATE DEHYDROGENASE (NAD(P)(+))"/>
    <property type="match status" value="1"/>
</dbReference>
<sequence>MGFKDSKVVIVGCGNVGSTTAYTIINQGLAEEVVLIDVNKDKAYAEALDMAHSIYFMNRNIKIHPGDYSDCHDADIVIITASAPMPKDSSSRLDMLAPSMKIIKSIVGSVMESGFDGIFLVISNPVDIMTYMVYKLSGLPKNQVIGSGTNLDSARLCCELAKMYDLDSKSVSAYVCGEHGDSEIVSWHSAVIGGKPVENVMKDNPDRTQNVTPEDLQKQTIKAGWDIFNRKGNTCYGIAASAAAICKSILFNENHIYPVTVGLSGEYGIENAWLSVPTIIDKTGSKEIVEINLDPKEEAALRQSAKLLSSFYDELNL</sequence>
<comment type="pathway">
    <text evidence="1 7">Fermentation; pyruvate fermentation to lactate; (S)-lactate from pyruvate: step 1/1.</text>
</comment>
<reference evidence="12" key="1">
    <citation type="journal article" date="2020" name="Appl. Environ. Microbiol.">
        <title>Medium-Chain Fatty Acid Synthesis by 'Candidatus Weimeria bifida' gen. nov., sp. nov., and 'Candidatus Pseudoramibacter fermentans' sp. nov.</title>
        <authorList>
            <person name="Scarborough M.J."/>
            <person name="Myers K.S."/>
            <person name="Donohue T.J."/>
            <person name="Noguera D.R."/>
        </authorList>
    </citation>
    <scope>NUCLEOTIDE SEQUENCE</scope>
    <source>
        <strain evidence="12">LCO1.1</strain>
    </source>
</reference>
<evidence type="ECO:0000313" key="13">
    <source>
        <dbReference type="Proteomes" id="UP000460257"/>
    </source>
</evidence>
<dbReference type="PRINTS" id="PR00086">
    <property type="entry name" value="LLDHDRGNASE"/>
</dbReference>
<organism evidence="12 13">
    <name type="scientific">Candidatus Weimeria bifida</name>
    <dbReference type="NCBI Taxonomy" id="2599074"/>
    <lineage>
        <taxon>Bacteria</taxon>
        <taxon>Bacillati</taxon>
        <taxon>Bacillota</taxon>
        <taxon>Clostridia</taxon>
        <taxon>Lachnospirales</taxon>
        <taxon>Lachnospiraceae</taxon>
        <taxon>Candidatus Weimeria</taxon>
    </lineage>
</organism>
<dbReference type="InterPro" id="IPR011304">
    <property type="entry name" value="L-lactate_DH"/>
</dbReference>
<evidence type="ECO:0000256" key="2">
    <source>
        <dbReference type="ARBA" id="ARBA00006054"/>
    </source>
</evidence>
<comment type="caution">
    <text evidence="12">The sequence shown here is derived from an EMBL/GenBank/DDBJ whole genome shotgun (WGS) entry which is preliminary data.</text>
</comment>
<comment type="caution">
    <text evidence="7">Lacks conserved residue(s) required for the propagation of feature annotation.</text>
</comment>
<dbReference type="Proteomes" id="UP000460257">
    <property type="component" value="Unassembled WGS sequence"/>
</dbReference>
<dbReference type="Gene3D" id="3.40.50.720">
    <property type="entry name" value="NAD(P)-binding Rossmann-like Domain"/>
    <property type="match status" value="1"/>
</dbReference>
<dbReference type="HAMAP" id="MF_00488">
    <property type="entry name" value="Lactate_dehydrog"/>
    <property type="match status" value="1"/>
</dbReference>
<protein>
    <recommendedName>
        <fullName evidence="3 7">L-lactate dehydrogenase</fullName>
        <shortName evidence="7">L-LDH</shortName>
        <ecNumber evidence="3 7">1.1.1.27</ecNumber>
    </recommendedName>
</protein>
<feature type="domain" description="Lactate/malate dehydrogenase N-terminal" evidence="10">
    <location>
        <begin position="7"/>
        <end position="146"/>
    </location>
</feature>
<evidence type="ECO:0000256" key="1">
    <source>
        <dbReference type="ARBA" id="ARBA00004843"/>
    </source>
</evidence>
<evidence type="ECO:0000256" key="8">
    <source>
        <dbReference type="PIRSR" id="PIRSR000102-1"/>
    </source>
</evidence>
<dbReference type="GO" id="GO:0006096">
    <property type="term" value="P:glycolytic process"/>
    <property type="evidence" value="ECO:0007669"/>
    <property type="project" value="UniProtKB-UniRule"/>
</dbReference>
<feature type="binding site" evidence="7">
    <location>
        <begin position="124"/>
        <end position="127"/>
    </location>
    <ligand>
        <name>substrate</name>
    </ligand>
</feature>
<dbReference type="UniPathway" id="UPA00554">
    <property type="reaction ID" value="UER00611"/>
</dbReference>
<dbReference type="InterPro" id="IPR001236">
    <property type="entry name" value="Lactate/malate_DH_N"/>
</dbReference>
<dbReference type="NCBIfam" id="TIGR01771">
    <property type="entry name" value="L-LDH-NAD"/>
    <property type="match status" value="1"/>
</dbReference>
<dbReference type="Gene3D" id="3.90.110.10">
    <property type="entry name" value="Lactate dehydrogenase/glycoside hydrolase, family 4, C-terminal"/>
    <property type="match status" value="1"/>
</dbReference>